<dbReference type="RefSeq" id="WP_307284106.1">
    <property type="nucleotide sequence ID" value="NZ_JAUSVX010000023.1"/>
</dbReference>
<reference evidence="9 10" key="1">
    <citation type="submission" date="2023-07" db="EMBL/GenBank/DDBJ databases">
        <title>Genomic Encyclopedia of Type Strains, Phase IV (KMG-IV): sequencing the most valuable type-strain genomes for metagenomic binning, comparative biology and taxonomic classification.</title>
        <authorList>
            <person name="Goeker M."/>
        </authorList>
    </citation>
    <scope>NUCLEOTIDE SEQUENCE [LARGE SCALE GENOMIC DNA]</scope>
    <source>
        <strain evidence="9 10">DSM 19619</strain>
    </source>
</reference>
<dbReference type="Proteomes" id="UP001242480">
    <property type="component" value="Unassembled WGS sequence"/>
</dbReference>
<proteinExistence type="inferred from homology"/>
<dbReference type="Pfam" id="PF00528">
    <property type="entry name" value="BPD_transp_1"/>
    <property type="match status" value="1"/>
</dbReference>
<feature type="transmembrane region" description="Helical" evidence="7">
    <location>
        <begin position="152"/>
        <end position="171"/>
    </location>
</feature>
<dbReference type="PANTHER" id="PTHR30151:SF25">
    <property type="entry name" value="TAURINE TRANSPORT SYSTEM PERMEASE PROTEIN TAUC"/>
    <property type="match status" value="1"/>
</dbReference>
<keyword evidence="6 7" id="KW-0472">Membrane</keyword>
<dbReference type="Gene3D" id="1.10.3720.10">
    <property type="entry name" value="MetI-like"/>
    <property type="match status" value="1"/>
</dbReference>
<sequence length="280" mass="29407">MSEATASAPDLAPAARPGRRRFAFPRPTRMVGTAIATFLVLIALWWLAASLEVVPALFLPSPGAVLAKAVLVSTDGFEGATLLQHLVASVCRVAVALAAAAVTGVAVGFAINLNQTARGILEPLLEFYRPIPPLAYLPLVIIWFGIGEFAKVLVIYLGILPSIVIATTDGLRSVAQDKIHAARSLGATRGQVVRLVLLPHALPSILTGIRIGLGTGWATLVAAELIAATQGLGFMIKGAADFLVTDVVILGIIVIALVSIGMELALRLLQRMIVPWQGHD</sequence>
<comment type="similarity">
    <text evidence="7">Belongs to the binding-protein-dependent transport system permease family.</text>
</comment>
<evidence type="ECO:0000256" key="5">
    <source>
        <dbReference type="ARBA" id="ARBA00022989"/>
    </source>
</evidence>
<evidence type="ECO:0000256" key="7">
    <source>
        <dbReference type="RuleBase" id="RU363032"/>
    </source>
</evidence>
<feature type="transmembrane region" description="Helical" evidence="7">
    <location>
        <begin position="93"/>
        <end position="115"/>
    </location>
</feature>
<keyword evidence="3" id="KW-1003">Cell membrane</keyword>
<name>A0ABU0JJJ5_9HYPH</name>
<dbReference type="EMBL" id="JAUSVX010000023">
    <property type="protein sequence ID" value="MDQ0474455.1"/>
    <property type="molecule type" value="Genomic_DNA"/>
</dbReference>
<evidence type="ECO:0000256" key="2">
    <source>
        <dbReference type="ARBA" id="ARBA00022448"/>
    </source>
</evidence>
<dbReference type="InterPro" id="IPR035906">
    <property type="entry name" value="MetI-like_sf"/>
</dbReference>
<feature type="transmembrane region" description="Helical" evidence="7">
    <location>
        <begin position="243"/>
        <end position="262"/>
    </location>
</feature>
<protein>
    <submittedName>
        <fullName evidence="9">Taurine transport system permease protein</fullName>
    </submittedName>
</protein>
<evidence type="ECO:0000256" key="4">
    <source>
        <dbReference type="ARBA" id="ARBA00022692"/>
    </source>
</evidence>
<accession>A0ABU0JJJ5</accession>
<dbReference type="CDD" id="cd06261">
    <property type="entry name" value="TM_PBP2"/>
    <property type="match status" value="1"/>
</dbReference>
<evidence type="ECO:0000256" key="6">
    <source>
        <dbReference type="ARBA" id="ARBA00023136"/>
    </source>
</evidence>
<evidence type="ECO:0000313" key="9">
    <source>
        <dbReference type="EMBL" id="MDQ0474455.1"/>
    </source>
</evidence>
<feature type="domain" description="ABC transmembrane type-1" evidence="8">
    <location>
        <begin position="86"/>
        <end position="266"/>
    </location>
</feature>
<dbReference type="PROSITE" id="PS50928">
    <property type="entry name" value="ABC_TM1"/>
    <property type="match status" value="1"/>
</dbReference>
<dbReference type="SUPFAM" id="SSF161098">
    <property type="entry name" value="MetI-like"/>
    <property type="match status" value="1"/>
</dbReference>
<comment type="caution">
    <text evidence="9">The sequence shown here is derived from an EMBL/GenBank/DDBJ whole genome shotgun (WGS) entry which is preliminary data.</text>
</comment>
<comment type="subcellular location">
    <subcellularLocation>
        <location evidence="1 7">Cell membrane</location>
        <topology evidence="1 7">Multi-pass membrane protein</topology>
    </subcellularLocation>
</comment>
<feature type="transmembrane region" description="Helical" evidence="7">
    <location>
        <begin position="192"/>
        <end position="211"/>
    </location>
</feature>
<dbReference type="PANTHER" id="PTHR30151">
    <property type="entry name" value="ALKANE SULFONATE ABC TRANSPORTER-RELATED, MEMBRANE SUBUNIT"/>
    <property type="match status" value="1"/>
</dbReference>
<organism evidence="9 10">
    <name type="scientific">Labrys wisconsinensis</name>
    <dbReference type="NCBI Taxonomy" id="425677"/>
    <lineage>
        <taxon>Bacteria</taxon>
        <taxon>Pseudomonadati</taxon>
        <taxon>Pseudomonadota</taxon>
        <taxon>Alphaproteobacteria</taxon>
        <taxon>Hyphomicrobiales</taxon>
        <taxon>Xanthobacteraceae</taxon>
        <taxon>Labrys</taxon>
    </lineage>
</organism>
<feature type="transmembrane region" description="Helical" evidence="7">
    <location>
        <begin position="30"/>
        <end position="48"/>
    </location>
</feature>
<evidence type="ECO:0000256" key="1">
    <source>
        <dbReference type="ARBA" id="ARBA00004651"/>
    </source>
</evidence>
<feature type="transmembrane region" description="Helical" evidence="7">
    <location>
        <begin position="127"/>
        <end position="146"/>
    </location>
</feature>
<keyword evidence="10" id="KW-1185">Reference proteome</keyword>
<evidence type="ECO:0000259" key="8">
    <source>
        <dbReference type="PROSITE" id="PS50928"/>
    </source>
</evidence>
<evidence type="ECO:0000256" key="3">
    <source>
        <dbReference type="ARBA" id="ARBA00022475"/>
    </source>
</evidence>
<keyword evidence="4 7" id="KW-0812">Transmembrane</keyword>
<evidence type="ECO:0000313" key="10">
    <source>
        <dbReference type="Proteomes" id="UP001242480"/>
    </source>
</evidence>
<keyword evidence="2 7" id="KW-0813">Transport</keyword>
<gene>
    <name evidence="9" type="ORF">QO011_007496</name>
</gene>
<dbReference type="InterPro" id="IPR000515">
    <property type="entry name" value="MetI-like"/>
</dbReference>
<keyword evidence="5 7" id="KW-1133">Transmembrane helix</keyword>